<name>A0AA90YSJ9_9RHOB</name>
<accession>A0AA90YSJ9</accession>
<dbReference type="NCBIfam" id="NF038131">
    <property type="entry name" value="choice_anch_K"/>
    <property type="match status" value="1"/>
</dbReference>
<feature type="signal peptide" evidence="2">
    <location>
        <begin position="1"/>
        <end position="23"/>
    </location>
</feature>
<keyword evidence="1" id="KW-0812">Transmembrane</keyword>
<keyword evidence="1" id="KW-1133">Transmembrane helix</keyword>
<proteinExistence type="predicted"/>
<dbReference type="RefSeq" id="WP_171329349.1">
    <property type="nucleotide sequence ID" value="NZ_WVRA01000002.1"/>
</dbReference>
<sequence>MTFIRNIAAIAVAGVMTASGASALTISSISPSWQNVNPTPGVTESTSGSTISLRWGNGSSSSGYDFTPTGTPISGLLPDTAFALGQFSHLNFPITGTTLSSVDLLVDILISGGPLVSSSFALTHNETLNRPSNCPADSTPCDDIVTITNTLGSQNFSFGGQNYVFSVLGFSQNGGGTISNGFSTTENMQNVATLYGQYTIAPVPLPAAGWLLLGGISGLFAMGRRKKRCTA</sequence>
<reference evidence="3" key="1">
    <citation type="submission" date="2019-12" db="EMBL/GenBank/DDBJ databases">
        <title>Ruegeria JWLKs population differentiation of coral mucus and skeleton niches.</title>
        <authorList>
            <person name="Luo D."/>
        </authorList>
    </citation>
    <scope>NUCLEOTIDE SEQUENCE</scope>
    <source>
        <strain evidence="3">HKCCD6181</strain>
    </source>
</reference>
<evidence type="ECO:0000313" key="3">
    <source>
        <dbReference type="EMBL" id="NOE18002.1"/>
    </source>
</evidence>
<dbReference type="NCBIfam" id="NF038125">
    <property type="entry name" value="PEP_CTERM_THxN"/>
    <property type="match status" value="1"/>
</dbReference>
<evidence type="ECO:0000256" key="2">
    <source>
        <dbReference type="SAM" id="SignalP"/>
    </source>
</evidence>
<dbReference type="EMBL" id="WVRA01000002">
    <property type="protein sequence ID" value="NOE18002.1"/>
    <property type="molecule type" value="Genomic_DNA"/>
</dbReference>
<feature type="transmembrane region" description="Helical" evidence="1">
    <location>
        <begin position="203"/>
        <end position="222"/>
    </location>
</feature>
<dbReference type="InterPro" id="IPR047995">
    <property type="entry name" value="Choice_anch_K"/>
</dbReference>
<dbReference type="InterPro" id="IPR022472">
    <property type="entry name" value="VPLPA-CTERM"/>
</dbReference>
<dbReference type="AlphaFoldDB" id="A0AA90YSJ9"/>
<dbReference type="NCBIfam" id="TIGR03370">
    <property type="entry name" value="VPLPA-CTERM"/>
    <property type="match status" value="1"/>
</dbReference>
<keyword evidence="1" id="KW-0472">Membrane</keyword>
<dbReference type="Proteomes" id="UP000597886">
    <property type="component" value="Unassembled WGS sequence"/>
</dbReference>
<keyword evidence="2" id="KW-0732">Signal</keyword>
<evidence type="ECO:0000313" key="4">
    <source>
        <dbReference type="Proteomes" id="UP000597886"/>
    </source>
</evidence>
<feature type="chain" id="PRO_5041660328" evidence="2">
    <location>
        <begin position="24"/>
        <end position="231"/>
    </location>
</feature>
<evidence type="ECO:0000256" key="1">
    <source>
        <dbReference type="SAM" id="Phobius"/>
    </source>
</evidence>
<gene>
    <name evidence="3" type="ORF">GS634_07670</name>
</gene>
<organism evidence="3 4">
    <name type="scientific">Ruegeria atlantica</name>
    <dbReference type="NCBI Taxonomy" id="81569"/>
    <lineage>
        <taxon>Bacteria</taxon>
        <taxon>Pseudomonadati</taxon>
        <taxon>Pseudomonadota</taxon>
        <taxon>Alphaproteobacteria</taxon>
        <taxon>Rhodobacterales</taxon>
        <taxon>Roseobacteraceae</taxon>
        <taxon>Ruegeria</taxon>
    </lineage>
</organism>
<protein>
    <submittedName>
        <fullName evidence="3">VPLPA-CTERM sorting domain-containing protein</fullName>
    </submittedName>
</protein>
<comment type="caution">
    <text evidence="3">The sequence shown here is derived from an EMBL/GenBank/DDBJ whole genome shotgun (WGS) entry which is preliminary data.</text>
</comment>